<comment type="caution">
    <text evidence="7">The sequence shown here is derived from an EMBL/GenBank/DDBJ whole genome shotgun (WGS) entry which is preliminary data.</text>
</comment>
<evidence type="ECO:0000256" key="5">
    <source>
        <dbReference type="SAM" id="MobiDB-lite"/>
    </source>
</evidence>
<name>A0AAD2FXH0_9STRA</name>
<dbReference type="AlphaFoldDB" id="A0AAD2FXH0"/>
<feature type="binding site" evidence="4">
    <location>
        <position position="297"/>
    </location>
    <ligand>
        <name>FAD</name>
        <dbReference type="ChEBI" id="CHEBI:57692"/>
    </ligand>
</feature>
<dbReference type="Gene3D" id="1.25.40.80">
    <property type="match status" value="1"/>
</dbReference>
<dbReference type="GO" id="GO:0005634">
    <property type="term" value="C:nucleus"/>
    <property type="evidence" value="ECO:0007669"/>
    <property type="project" value="TreeGrafter"/>
</dbReference>
<dbReference type="PANTHER" id="PTHR11455:SF18">
    <property type="entry name" value="SI:CH1073-390K14.1"/>
    <property type="match status" value="1"/>
</dbReference>
<dbReference type="GO" id="GO:0043153">
    <property type="term" value="P:entrainment of circadian clock by photoperiod"/>
    <property type="evidence" value="ECO:0007669"/>
    <property type="project" value="TreeGrafter"/>
</dbReference>
<dbReference type="GO" id="GO:0071949">
    <property type="term" value="F:FAD binding"/>
    <property type="evidence" value="ECO:0007669"/>
    <property type="project" value="TreeGrafter"/>
</dbReference>
<evidence type="ECO:0000256" key="2">
    <source>
        <dbReference type="ARBA" id="ARBA00022630"/>
    </source>
</evidence>
<accession>A0AAD2FXH0</accession>
<dbReference type="PROSITE" id="PS51645">
    <property type="entry name" value="PHR_CRY_ALPHA_BETA"/>
    <property type="match status" value="1"/>
</dbReference>
<gene>
    <name evidence="7" type="ORF">CYCCA115_LOCUS15930</name>
</gene>
<evidence type="ECO:0000256" key="3">
    <source>
        <dbReference type="ARBA" id="ARBA00022827"/>
    </source>
</evidence>
<dbReference type="GO" id="GO:0005737">
    <property type="term" value="C:cytoplasm"/>
    <property type="evidence" value="ECO:0007669"/>
    <property type="project" value="TreeGrafter"/>
</dbReference>
<dbReference type="GO" id="GO:0003904">
    <property type="term" value="F:deoxyribodipyrimidine photo-lyase activity"/>
    <property type="evidence" value="ECO:0007669"/>
    <property type="project" value="TreeGrafter"/>
</dbReference>
<dbReference type="PANTHER" id="PTHR11455">
    <property type="entry name" value="CRYPTOCHROME"/>
    <property type="match status" value="1"/>
</dbReference>
<dbReference type="InterPro" id="IPR014729">
    <property type="entry name" value="Rossmann-like_a/b/a_fold"/>
</dbReference>
<sequence>MDVVWLKRDVRLQDHGPLSHAARTKNPVILLFLYEPDQLVEPTVHGSHLLFVHEGLVDLERQLLLQQHHGEEKTTIDYFQYMTVSHCSAIDAFQFIHRKYTIHRLLAHQETGHWQSFMRDKQVRKFCRSNSIPFTEFNQTGVTRCLKSRDDFSAKFQAFISQPQHSTPDIPILCQQIVQMKDIPGFMPNLTLSLDQFSEIPNAHRQDRPDRQQKGGLSKAYATLDSFLSERGSKFSQGISSPNTAWTTCSRLSPYLTWGHISHRHVVHALKQRQEQLRKMKQQGRNIGTWLKGLQVFSSRVHWRSHFIQKLESEPTMEKRDLCPAYQDLRRKNDDWNEAYYQAWAQGKTGFPFVDACMRCLLQHGWLNFRMRAMLVSFATYNLWLDWKKLAPHLARVFLDYEPGIHYPQLQMQSGTTGINAMRVYNTTKQGKDHDTEGNFIRRYVTELREVPTEYIHEPSKMPLFLQQQCNVVVGRDYPKPIVHEQESAKVAKKKVADVKRQSETRSMANQVYMKHGSRSRGREEMEGRKPKALSSFVERDDPSNQPTIAAVFERSMLKQQVSIESRIHVSMADSTISCEDGANDSDNKSKSIASDEEMPTKAADNSIKRLFISMNGSAQTGAKRQKQKPTKTSFWTCRACTFLNDKPLGLVCSMCSTTRHKGSF</sequence>
<dbReference type="Pfam" id="PF03441">
    <property type="entry name" value="FAD_binding_7"/>
    <property type="match status" value="1"/>
</dbReference>
<evidence type="ECO:0000256" key="4">
    <source>
        <dbReference type="PIRSR" id="PIRSR602081-1"/>
    </source>
</evidence>
<feature type="region of interest" description="Disordered" evidence="5">
    <location>
        <begin position="577"/>
        <end position="607"/>
    </location>
</feature>
<evidence type="ECO:0000313" key="7">
    <source>
        <dbReference type="EMBL" id="CAJ1955802.1"/>
    </source>
</evidence>
<dbReference type="InterPro" id="IPR036155">
    <property type="entry name" value="Crypto/Photolyase_N_sf"/>
</dbReference>
<dbReference type="PRINTS" id="PR00147">
    <property type="entry name" value="DNAPHOTLYASE"/>
</dbReference>
<dbReference type="InterPro" id="IPR002081">
    <property type="entry name" value="Cryptochrome/DNA_photolyase_1"/>
</dbReference>
<comment type="similarity">
    <text evidence="1">Belongs to the DNA photolyase class-1 family.</text>
</comment>
<evidence type="ECO:0000313" key="8">
    <source>
        <dbReference type="Proteomes" id="UP001295423"/>
    </source>
</evidence>
<organism evidence="7 8">
    <name type="scientific">Cylindrotheca closterium</name>
    <dbReference type="NCBI Taxonomy" id="2856"/>
    <lineage>
        <taxon>Eukaryota</taxon>
        <taxon>Sar</taxon>
        <taxon>Stramenopiles</taxon>
        <taxon>Ochrophyta</taxon>
        <taxon>Bacillariophyta</taxon>
        <taxon>Bacillariophyceae</taxon>
        <taxon>Bacillariophycidae</taxon>
        <taxon>Bacillariales</taxon>
        <taxon>Bacillariaceae</taxon>
        <taxon>Cylindrotheca</taxon>
    </lineage>
</organism>
<feature type="region of interest" description="Disordered" evidence="5">
    <location>
        <begin position="512"/>
        <end position="545"/>
    </location>
</feature>
<feature type="compositionally biased region" description="Basic and acidic residues" evidence="5">
    <location>
        <begin position="521"/>
        <end position="530"/>
    </location>
</feature>
<evidence type="ECO:0000256" key="1">
    <source>
        <dbReference type="ARBA" id="ARBA00005862"/>
    </source>
</evidence>
<protein>
    <recommendedName>
        <fullName evidence="6">Photolyase/cryptochrome alpha/beta domain-containing protein</fullName>
    </recommendedName>
</protein>
<dbReference type="Pfam" id="PF00875">
    <property type="entry name" value="DNA_photolyase"/>
    <property type="match status" value="1"/>
</dbReference>
<dbReference type="SUPFAM" id="SSF52425">
    <property type="entry name" value="Cryptochrome/photolyase, N-terminal domain"/>
    <property type="match status" value="1"/>
</dbReference>
<keyword evidence="8" id="KW-1185">Reference proteome</keyword>
<proteinExistence type="inferred from homology"/>
<evidence type="ECO:0000259" key="6">
    <source>
        <dbReference type="PROSITE" id="PS51645"/>
    </source>
</evidence>
<dbReference type="Gene3D" id="1.10.579.10">
    <property type="entry name" value="DNA Cyclobutane Dipyrimidine Photolyase, subunit A, domain 3"/>
    <property type="match status" value="1"/>
</dbReference>
<dbReference type="GO" id="GO:0032922">
    <property type="term" value="P:circadian regulation of gene expression"/>
    <property type="evidence" value="ECO:0007669"/>
    <property type="project" value="TreeGrafter"/>
</dbReference>
<dbReference type="InterPro" id="IPR036134">
    <property type="entry name" value="Crypto/Photolyase_FAD-like_sf"/>
</dbReference>
<comment type="cofactor">
    <cofactor evidence="4">
        <name>FAD</name>
        <dbReference type="ChEBI" id="CHEBI:57692"/>
    </cofactor>
    <text evidence="4">Binds 1 FAD per subunit.</text>
</comment>
<dbReference type="SUPFAM" id="SSF48173">
    <property type="entry name" value="Cryptochrome/photolyase FAD-binding domain"/>
    <property type="match status" value="1"/>
</dbReference>
<keyword evidence="3 4" id="KW-0274">FAD</keyword>
<feature type="domain" description="Photolyase/cryptochrome alpha/beta" evidence="6">
    <location>
        <begin position="1"/>
        <end position="142"/>
    </location>
</feature>
<dbReference type="InterPro" id="IPR005101">
    <property type="entry name" value="Cryptochr/Photolyase_FAD-bd"/>
</dbReference>
<dbReference type="InterPro" id="IPR006050">
    <property type="entry name" value="DNA_photolyase_N"/>
</dbReference>
<dbReference type="EMBL" id="CAKOGP040001895">
    <property type="protein sequence ID" value="CAJ1955802.1"/>
    <property type="molecule type" value="Genomic_DNA"/>
</dbReference>
<dbReference type="Gene3D" id="3.40.50.620">
    <property type="entry name" value="HUPs"/>
    <property type="match status" value="1"/>
</dbReference>
<dbReference type="Proteomes" id="UP001295423">
    <property type="component" value="Unassembled WGS sequence"/>
</dbReference>
<keyword evidence="2 4" id="KW-0285">Flavoprotein</keyword>
<reference evidence="7" key="1">
    <citation type="submission" date="2023-08" db="EMBL/GenBank/DDBJ databases">
        <authorList>
            <person name="Audoor S."/>
            <person name="Bilcke G."/>
        </authorList>
    </citation>
    <scope>NUCLEOTIDE SEQUENCE</scope>
</reference>
<dbReference type="GO" id="GO:0003677">
    <property type="term" value="F:DNA binding"/>
    <property type="evidence" value="ECO:0007669"/>
    <property type="project" value="TreeGrafter"/>
</dbReference>